<feature type="signal peptide" evidence="3">
    <location>
        <begin position="1"/>
        <end position="23"/>
    </location>
</feature>
<dbReference type="SMART" id="SM00554">
    <property type="entry name" value="FAS1"/>
    <property type="match status" value="1"/>
</dbReference>
<dbReference type="PANTHER" id="PTHR36069">
    <property type="entry name" value="EXPRESSED PROTEIN-RELATED"/>
    <property type="match status" value="1"/>
</dbReference>
<evidence type="ECO:0000256" key="1">
    <source>
        <dbReference type="ARBA" id="ARBA00007843"/>
    </source>
</evidence>
<accession>A0A445ART7</accession>
<keyword evidence="6" id="KW-1185">Reference proteome</keyword>
<feature type="chain" id="PRO_5019125166" description="FAS1 domain-containing protein" evidence="3">
    <location>
        <begin position="24"/>
        <end position="259"/>
    </location>
</feature>
<dbReference type="Pfam" id="PF02469">
    <property type="entry name" value="Fasciclin"/>
    <property type="match status" value="1"/>
</dbReference>
<keyword evidence="3" id="KW-0732">Signal</keyword>
<dbReference type="InterPro" id="IPR053339">
    <property type="entry name" value="FAS1_domain_protein"/>
</dbReference>
<feature type="region of interest" description="Disordered" evidence="2">
    <location>
        <begin position="202"/>
        <end position="228"/>
    </location>
</feature>
<name>A0A445ART7_ARAHY</name>
<dbReference type="PANTHER" id="PTHR36069:SF1">
    <property type="entry name" value="EXPRESSED PROTEIN"/>
    <property type="match status" value="1"/>
</dbReference>
<dbReference type="Gene3D" id="2.30.180.10">
    <property type="entry name" value="FAS1 domain"/>
    <property type="match status" value="1"/>
</dbReference>
<dbReference type="OrthoDB" id="1934418at2759"/>
<dbReference type="STRING" id="3818.A0A445ART7"/>
<proteinExistence type="inferred from homology"/>
<evidence type="ECO:0000313" key="5">
    <source>
        <dbReference type="EMBL" id="RYR29149.1"/>
    </source>
</evidence>
<dbReference type="Proteomes" id="UP000289738">
    <property type="component" value="Chromosome B01"/>
</dbReference>
<feature type="domain" description="FAS1" evidence="4">
    <location>
        <begin position="66"/>
        <end position="162"/>
    </location>
</feature>
<dbReference type="EMBL" id="SDMP01000011">
    <property type="protein sequence ID" value="RYR29149.1"/>
    <property type="molecule type" value="Genomic_DNA"/>
</dbReference>
<gene>
    <name evidence="5" type="ORF">Ahy_B01g053467</name>
</gene>
<organism evidence="5 6">
    <name type="scientific">Arachis hypogaea</name>
    <name type="common">Peanut</name>
    <dbReference type="NCBI Taxonomy" id="3818"/>
    <lineage>
        <taxon>Eukaryota</taxon>
        <taxon>Viridiplantae</taxon>
        <taxon>Streptophyta</taxon>
        <taxon>Embryophyta</taxon>
        <taxon>Tracheophyta</taxon>
        <taxon>Spermatophyta</taxon>
        <taxon>Magnoliopsida</taxon>
        <taxon>eudicotyledons</taxon>
        <taxon>Gunneridae</taxon>
        <taxon>Pentapetalae</taxon>
        <taxon>rosids</taxon>
        <taxon>fabids</taxon>
        <taxon>Fabales</taxon>
        <taxon>Fabaceae</taxon>
        <taxon>Papilionoideae</taxon>
        <taxon>50 kb inversion clade</taxon>
        <taxon>dalbergioids sensu lato</taxon>
        <taxon>Dalbergieae</taxon>
        <taxon>Pterocarpus clade</taxon>
        <taxon>Arachis</taxon>
    </lineage>
</organism>
<dbReference type="InterPro" id="IPR036378">
    <property type="entry name" value="FAS1_dom_sf"/>
</dbReference>
<comment type="caution">
    <text evidence="5">The sequence shown here is derived from an EMBL/GenBank/DDBJ whole genome shotgun (WGS) entry which is preliminary data.</text>
</comment>
<dbReference type="InterPro" id="IPR000782">
    <property type="entry name" value="FAS1_domain"/>
</dbReference>
<sequence>MASNMKLLEVFLLLILIPSTTQTEPNPARNQDLVAATAEMQRANYFTFVMLVNMSPPDVRLEENVTFLMPNDRMLSNILLQEGSVSGFLLRHSIPSPLLFDTLKQFPTGTTIPSSLPNCMLRITNNGRKNYVINNIRIISPNICVAGSSIRCHGIDGVLSESCVPSSSMNNNNSSVPTLKPCPNSTDSSSCLASPPIPSPPLLPSAPSSRDPNLLTPRSSPSPSPSPNVKSAGSSYLLSFDGSLNFVAFLVLSLVGIYL</sequence>
<evidence type="ECO:0000256" key="2">
    <source>
        <dbReference type="SAM" id="MobiDB-lite"/>
    </source>
</evidence>
<evidence type="ECO:0000259" key="4">
    <source>
        <dbReference type="SMART" id="SM00554"/>
    </source>
</evidence>
<reference evidence="5 6" key="1">
    <citation type="submission" date="2019-01" db="EMBL/GenBank/DDBJ databases">
        <title>Sequencing of cultivated peanut Arachis hypogaea provides insights into genome evolution and oil improvement.</title>
        <authorList>
            <person name="Chen X."/>
        </authorList>
    </citation>
    <scope>NUCLEOTIDE SEQUENCE [LARGE SCALE GENOMIC DNA]</scope>
    <source>
        <strain evidence="6">cv. Fuhuasheng</strain>
        <tissue evidence="5">Leaves</tissue>
    </source>
</reference>
<evidence type="ECO:0000313" key="6">
    <source>
        <dbReference type="Proteomes" id="UP000289738"/>
    </source>
</evidence>
<evidence type="ECO:0000256" key="3">
    <source>
        <dbReference type="SAM" id="SignalP"/>
    </source>
</evidence>
<comment type="similarity">
    <text evidence="1">Belongs to the fasciclin-like AGP family.</text>
</comment>
<protein>
    <recommendedName>
        <fullName evidence="4">FAS1 domain-containing protein</fullName>
    </recommendedName>
</protein>
<dbReference type="AlphaFoldDB" id="A0A445ART7"/>